<feature type="transmembrane region" description="Helical" evidence="1">
    <location>
        <begin position="6"/>
        <end position="28"/>
    </location>
</feature>
<reference evidence="2 3" key="1">
    <citation type="submission" date="2014-06" db="EMBL/GenBank/DDBJ databases">
        <authorList>
            <person name="Le Roux F."/>
        </authorList>
    </citation>
    <scope>NUCLEOTIDE SEQUENCE [LARGE SCALE GENOMIC DNA]</scope>
    <source>
        <strain evidence="2 3">J2-31</strain>
    </source>
</reference>
<organism evidence="2 3">
    <name type="scientific">Vibrio coralliirubri</name>
    <dbReference type="NCBI Taxonomy" id="1516159"/>
    <lineage>
        <taxon>Bacteria</taxon>
        <taxon>Pseudomonadati</taxon>
        <taxon>Pseudomonadota</taxon>
        <taxon>Gammaproteobacteria</taxon>
        <taxon>Vibrionales</taxon>
        <taxon>Vibrionaceae</taxon>
        <taxon>Vibrio</taxon>
    </lineage>
</organism>
<dbReference type="AlphaFoldDB" id="A0AA86WRY2"/>
<keyword evidence="3" id="KW-1185">Reference proteome</keyword>
<evidence type="ECO:0000256" key="1">
    <source>
        <dbReference type="SAM" id="Phobius"/>
    </source>
</evidence>
<keyword evidence="1" id="KW-1133">Transmembrane helix</keyword>
<gene>
    <name evidence="2" type="ORF">VCR31J2_2290067</name>
</gene>
<name>A0AA86WRY2_9VIBR</name>
<keyword evidence="1" id="KW-0472">Membrane</keyword>
<evidence type="ECO:0000313" key="2">
    <source>
        <dbReference type="EMBL" id="CDT97159.1"/>
    </source>
</evidence>
<proteinExistence type="predicted"/>
<comment type="caution">
    <text evidence="2">The sequence shown here is derived from an EMBL/GenBank/DDBJ whole genome shotgun (WGS) entry which is preliminary data.</text>
</comment>
<evidence type="ECO:0000313" key="3">
    <source>
        <dbReference type="Proteomes" id="UP000041625"/>
    </source>
</evidence>
<keyword evidence="1" id="KW-0812">Transmembrane</keyword>
<dbReference type="EMBL" id="CCKJ01000145">
    <property type="protein sequence ID" value="CDT97159.1"/>
    <property type="molecule type" value="Genomic_DNA"/>
</dbReference>
<protein>
    <submittedName>
        <fullName evidence="2">Uncharacterized protein</fullName>
    </submittedName>
</protein>
<sequence length="52" mass="6173">MLCFNVCLNHFAVLIYMLYAYTVVLVAYKIKRFLRDYWTILSGVVDEVKLSH</sequence>
<accession>A0AA86WRY2</accession>
<dbReference type="Proteomes" id="UP000041625">
    <property type="component" value="Unassembled WGS sequence"/>
</dbReference>